<reference evidence="1" key="1">
    <citation type="submission" date="2022-09" db="EMBL/GenBank/DDBJ databases">
        <title>Fusarium specimens isolated from Avocado Roots.</title>
        <authorList>
            <person name="Stajich J."/>
            <person name="Roper C."/>
            <person name="Heimlech-Rivalta G."/>
        </authorList>
    </citation>
    <scope>NUCLEOTIDE SEQUENCE</scope>
    <source>
        <strain evidence="1">A02</strain>
    </source>
</reference>
<protein>
    <submittedName>
        <fullName evidence="1">Uncharacterized protein</fullName>
    </submittedName>
</protein>
<dbReference type="AlphaFoldDB" id="A0A9W8QU88"/>
<dbReference type="Proteomes" id="UP001152087">
    <property type="component" value="Unassembled WGS sequence"/>
</dbReference>
<proteinExistence type="predicted"/>
<comment type="caution">
    <text evidence="1">The sequence shown here is derived from an EMBL/GenBank/DDBJ whole genome shotgun (WGS) entry which is preliminary data.</text>
</comment>
<name>A0A9W8QU88_9HYPO</name>
<keyword evidence="2" id="KW-1185">Reference proteome</keyword>
<organism evidence="1 2">
    <name type="scientific">Fusarium falciforme</name>
    <dbReference type="NCBI Taxonomy" id="195108"/>
    <lineage>
        <taxon>Eukaryota</taxon>
        <taxon>Fungi</taxon>
        <taxon>Dikarya</taxon>
        <taxon>Ascomycota</taxon>
        <taxon>Pezizomycotina</taxon>
        <taxon>Sordariomycetes</taxon>
        <taxon>Hypocreomycetidae</taxon>
        <taxon>Hypocreales</taxon>
        <taxon>Nectriaceae</taxon>
        <taxon>Fusarium</taxon>
        <taxon>Fusarium solani species complex</taxon>
    </lineage>
</organism>
<gene>
    <name evidence="1" type="ORF">NW755_012939</name>
</gene>
<accession>A0A9W8QU88</accession>
<sequence length="65" mass="7585">MDGFIVWAREVDLTLVRTLETLHGFIDLVYGRGQWAHRTEGTRMVVWTKVQNPPDLSRKLWEMGA</sequence>
<dbReference type="EMBL" id="JAOQAV010000067">
    <property type="protein sequence ID" value="KAJ4178824.1"/>
    <property type="molecule type" value="Genomic_DNA"/>
</dbReference>
<dbReference type="OrthoDB" id="10447863at2759"/>
<evidence type="ECO:0000313" key="1">
    <source>
        <dbReference type="EMBL" id="KAJ4178824.1"/>
    </source>
</evidence>
<evidence type="ECO:0000313" key="2">
    <source>
        <dbReference type="Proteomes" id="UP001152087"/>
    </source>
</evidence>